<evidence type="ECO:0000313" key="4">
    <source>
        <dbReference type="RefSeq" id="XP_027593583.1"/>
    </source>
</evidence>
<comment type="similarity">
    <text evidence="1">Belongs to the pecanex family.</text>
</comment>
<feature type="compositionally biased region" description="Pro residues" evidence="2">
    <location>
        <begin position="235"/>
        <end position="245"/>
    </location>
</feature>
<feature type="region of interest" description="Disordered" evidence="2">
    <location>
        <begin position="173"/>
        <end position="278"/>
    </location>
</feature>
<evidence type="ECO:0000256" key="2">
    <source>
        <dbReference type="SAM" id="MobiDB-lite"/>
    </source>
</evidence>
<dbReference type="GeneID" id="113996606"/>
<feature type="region of interest" description="Disordered" evidence="2">
    <location>
        <begin position="91"/>
        <end position="120"/>
    </location>
</feature>
<gene>
    <name evidence="4" type="primary">LOC113996606</name>
</gene>
<dbReference type="GO" id="GO:0016020">
    <property type="term" value="C:membrane"/>
    <property type="evidence" value="ECO:0007669"/>
    <property type="project" value="UniProtKB-SubCell"/>
</dbReference>
<keyword evidence="1" id="KW-0812">Transmembrane</keyword>
<dbReference type="InParanoid" id="A0A6J2I2E1"/>
<dbReference type="Proteomes" id="UP000504627">
    <property type="component" value="Unplaced"/>
</dbReference>
<accession>A0A6J2I2E1</accession>
<keyword evidence="1" id="KW-0472">Membrane</keyword>
<dbReference type="RefSeq" id="XP_027593583.1">
    <property type="nucleotide sequence ID" value="XM_027737782.2"/>
</dbReference>
<proteinExistence type="inferred from homology"/>
<protein>
    <recommendedName>
        <fullName evidence="1">Pecanex-like protein</fullName>
    </recommendedName>
</protein>
<evidence type="ECO:0000256" key="1">
    <source>
        <dbReference type="RuleBase" id="RU367089"/>
    </source>
</evidence>
<dbReference type="AlphaFoldDB" id="A0A6J2I2E1"/>
<sequence length="278" mass="28173">MAGAAALQVLRQGVWASLTGGCFLDPQLGAFANCVRLYVWLFLLGLPLGLYSALPPTPAVAALYCGVVAAFFGAVKAVTFRLHAQLDRGGFQGDPEGGAAALLPPRSPEEGDGPPGLPGGGLELSVLRWPRATPPELCGFNQLSELLPHLDTDRMGELWSSTSGIITAADREHLCRGPPTGGGHPDGGGRLGEAQGLREGSCGGAGGDAGVPLTLGLPPAPESPLAAGVEGEVPPGSPPPTPPQGRGPSSPCMALSPPQPPRDPLSHQRLPSGGERGP</sequence>
<dbReference type="InterPro" id="IPR039797">
    <property type="entry name" value="Pecanex"/>
</dbReference>
<evidence type="ECO:0000313" key="3">
    <source>
        <dbReference type="Proteomes" id="UP000504627"/>
    </source>
</evidence>
<comment type="caution">
    <text evidence="1">Lacks conserved residue(s) required for the propagation of feature annotation.</text>
</comment>
<feature type="transmembrane region" description="Helical" evidence="1">
    <location>
        <begin position="37"/>
        <end position="54"/>
    </location>
</feature>
<name>A0A6J2I2E1_9PASS</name>
<reference evidence="4" key="1">
    <citation type="submission" date="2025-08" db="UniProtKB">
        <authorList>
            <consortium name="RefSeq"/>
        </authorList>
    </citation>
    <scope>IDENTIFICATION</scope>
    <source>
        <tissue evidence="4">Muscle</tissue>
    </source>
</reference>
<keyword evidence="1" id="KW-1133">Transmembrane helix</keyword>
<feature type="transmembrane region" description="Helical" evidence="1">
    <location>
        <begin position="60"/>
        <end position="78"/>
    </location>
</feature>
<organism evidence="3 4">
    <name type="scientific">Pipra filicauda</name>
    <name type="common">Wire-tailed manakin</name>
    <dbReference type="NCBI Taxonomy" id="649802"/>
    <lineage>
        <taxon>Eukaryota</taxon>
        <taxon>Metazoa</taxon>
        <taxon>Chordata</taxon>
        <taxon>Craniata</taxon>
        <taxon>Vertebrata</taxon>
        <taxon>Euteleostomi</taxon>
        <taxon>Archelosauria</taxon>
        <taxon>Archosauria</taxon>
        <taxon>Dinosauria</taxon>
        <taxon>Saurischia</taxon>
        <taxon>Theropoda</taxon>
        <taxon>Coelurosauria</taxon>
        <taxon>Aves</taxon>
        <taxon>Neognathae</taxon>
        <taxon>Neoaves</taxon>
        <taxon>Telluraves</taxon>
        <taxon>Australaves</taxon>
        <taxon>Passeriformes</taxon>
        <taxon>Pipridae</taxon>
        <taxon>Pipra</taxon>
    </lineage>
</organism>
<dbReference type="PANTHER" id="PTHR12372:SF4">
    <property type="entry name" value="PECANEX-LIKE PROTEIN 3"/>
    <property type="match status" value="1"/>
</dbReference>
<dbReference type="PANTHER" id="PTHR12372">
    <property type="entry name" value="PECANEX"/>
    <property type="match status" value="1"/>
</dbReference>
<feature type="compositionally biased region" description="Gly residues" evidence="2">
    <location>
        <begin position="179"/>
        <end position="191"/>
    </location>
</feature>
<keyword evidence="3" id="KW-1185">Reference proteome</keyword>
<comment type="subcellular location">
    <subcellularLocation>
        <location evidence="1">Membrane</location>
        <topology evidence="1">Multi-pass membrane protein</topology>
    </subcellularLocation>
</comment>